<evidence type="ECO:0000256" key="1">
    <source>
        <dbReference type="ARBA" id="ARBA00023125"/>
    </source>
</evidence>
<dbReference type="CDD" id="cd00093">
    <property type="entry name" value="HTH_XRE"/>
    <property type="match status" value="1"/>
</dbReference>
<dbReference type="InterPro" id="IPR050807">
    <property type="entry name" value="TransReg_Diox_bact_type"/>
</dbReference>
<gene>
    <name evidence="3" type="ORF">L490_3782</name>
</gene>
<dbReference type="GO" id="GO:0003677">
    <property type="term" value="F:DNA binding"/>
    <property type="evidence" value="ECO:0007669"/>
    <property type="project" value="UniProtKB-KW"/>
</dbReference>
<proteinExistence type="predicted"/>
<accession>A0ABR4RIX0</accession>
<keyword evidence="1 3" id="KW-0238">DNA-binding</keyword>
<dbReference type="InterPro" id="IPR001387">
    <property type="entry name" value="Cro/C1-type_HTH"/>
</dbReference>
<dbReference type="Proteomes" id="UP000025756">
    <property type="component" value="Unassembled WGS sequence"/>
</dbReference>
<dbReference type="SMART" id="SM00530">
    <property type="entry name" value="HTH_XRE"/>
    <property type="match status" value="1"/>
</dbReference>
<evidence type="ECO:0000313" key="4">
    <source>
        <dbReference type="Proteomes" id="UP000025756"/>
    </source>
</evidence>
<dbReference type="PROSITE" id="PS50943">
    <property type="entry name" value="HTH_CROC1"/>
    <property type="match status" value="1"/>
</dbReference>
<keyword evidence="4" id="KW-1185">Reference proteome</keyword>
<dbReference type="SUPFAM" id="SSF47413">
    <property type="entry name" value="lambda repressor-like DNA-binding domains"/>
    <property type="match status" value="1"/>
</dbReference>
<dbReference type="PANTHER" id="PTHR46797:SF1">
    <property type="entry name" value="METHYLPHOSPHONATE SYNTHASE"/>
    <property type="match status" value="1"/>
</dbReference>
<evidence type="ECO:0000259" key="2">
    <source>
        <dbReference type="PROSITE" id="PS50943"/>
    </source>
</evidence>
<protein>
    <submittedName>
        <fullName evidence="3">DNA-binding helix-turn-helix protein</fullName>
    </submittedName>
</protein>
<organism evidence="3 4">
    <name type="scientific">Bordetella bronchiseptica 00-P-2796</name>
    <dbReference type="NCBI Taxonomy" id="1331199"/>
    <lineage>
        <taxon>Bacteria</taxon>
        <taxon>Pseudomonadati</taxon>
        <taxon>Pseudomonadota</taxon>
        <taxon>Betaproteobacteria</taxon>
        <taxon>Burkholderiales</taxon>
        <taxon>Alcaligenaceae</taxon>
        <taxon>Bordetella</taxon>
    </lineage>
</organism>
<sequence>MVKKITRHDTHELNLTWLNSSDCSTLLLMQKRTVQRGRPPGTTRYEAEPALAFGKAVRAFRMDQGVAQEELASMAGIERSHMGKIERGKHLPSLALVLKIASALKMSGTELMAATERNMKSAADS</sequence>
<dbReference type="InterPro" id="IPR010982">
    <property type="entry name" value="Lambda_DNA-bd_dom_sf"/>
</dbReference>
<reference evidence="3 4" key="1">
    <citation type="submission" date="2014-03" db="EMBL/GenBank/DDBJ databases">
        <title>Genome sequence of Bordetella bronchiseptica.</title>
        <authorList>
            <person name="Harvill E."/>
            <person name="Goodfield L.L."/>
            <person name="Ivanov Y.V."/>
            <person name="Meyer J.A."/>
            <person name="Muse S.J."/>
            <person name="Jacobs N."/>
            <person name="Bendor L."/>
            <person name="Smallridge W.E."/>
            <person name="Brinkac L.M."/>
            <person name="Sanka R."/>
            <person name="Kim M."/>
            <person name="Losada L."/>
        </authorList>
    </citation>
    <scope>NUCLEOTIDE SEQUENCE [LARGE SCALE GENOMIC DNA]</scope>
    <source>
        <strain evidence="3 4">00-P-2796</strain>
    </source>
</reference>
<dbReference type="Pfam" id="PF01381">
    <property type="entry name" value="HTH_3"/>
    <property type="match status" value="1"/>
</dbReference>
<name>A0ABR4RIX0_BORBO</name>
<dbReference type="Gene3D" id="1.10.260.40">
    <property type="entry name" value="lambda repressor-like DNA-binding domains"/>
    <property type="match status" value="1"/>
</dbReference>
<comment type="caution">
    <text evidence="3">The sequence shown here is derived from an EMBL/GenBank/DDBJ whole genome shotgun (WGS) entry which is preliminary data.</text>
</comment>
<dbReference type="EMBL" id="JGWH01000032">
    <property type="protein sequence ID" value="KCV37463.1"/>
    <property type="molecule type" value="Genomic_DNA"/>
</dbReference>
<feature type="domain" description="HTH cro/C1-type" evidence="2">
    <location>
        <begin position="57"/>
        <end position="111"/>
    </location>
</feature>
<evidence type="ECO:0000313" key="3">
    <source>
        <dbReference type="EMBL" id="KCV37463.1"/>
    </source>
</evidence>
<dbReference type="PANTHER" id="PTHR46797">
    <property type="entry name" value="HTH-TYPE TRANSCRIPTIONAL REGULATOR"/>
    <property type="match status" value="1"/>
</dbReference>